<dbReference type="InterPro" id="IPR036188">
    <property type="entry name" value="FAD/NAD-bd_sf"/>
</dbReference>
<comment type="caution">
    <text evidence="6">The sequence shown here is derived from an EMBL/GenBank/DDBJ whole genome shotgun (WGS) entry which is preliminary data.</text>
</comment>
<reference evidence="6 7" key="1">
    <citation type="journal article" date="2020" name="G3 (Bethesda)">
        <title>Improved Reference Genome for Cyclotella cryptica CCMP332, a Model for Cell Wall Morphogenesis, Salinity Adaptation, and Lipid Production in Diatoms (Bacillariophyta).</title>
        <authorList>
            <person name="Roberts W.R."/>
            <person name="Downey K.M."/>
            <person name="Ruck E.C."/>
            <person name="Traller J.C."/>
            <person name="Alverson A.J."/>
        </authorList>
    </citation>
    <scope>NUCLEOTIDE SEQUENCE [LARGE SCALE GENOMIC DNA]</scope>
    <source>
        <strain evidence="6 7">CCMP332</strain>
    </source>
</reference>
<keyword evidence="4" id="KW-0560">Oxidoreductase</keyword>
<evidence type="ECO:0000256" key="1">
    <source>
        <dbReference type="ARBA" id="ARBA00009183"/>
    </source>
</evidence>
<accession>A0ABD3NUV7</accession>
<evidence type="ECO:0000256" key="3">
    <source>
        <dbReference type="ARBA" id="ARBA00022827"/>
    </source>
</evidence>
<name>A0ABD3NUV7_9STRA</name>
<comment type="similarity">
    <text evidence="1">Belongs to the FMO family.</text>
</comment>
<sequence length="619" mass="69984">MGDGPLKTPNKTVTCPDLTASASPVQTPNFHARMTHTALSTLVLLLLLAASFLHHHPTIAVTTKPTTTTRQPPSSSSSFMLGSGLRHLLSRQTLFQTHTQLHMQMQTHPPPTKQIAIIGAGAAGLAAARAFLRRLDDDINHNGDDDNPRIDFQVSVLEMRSSLGGIWDYDETGGRKHTKSRPMYQRLRTNLPKELMAFREFPWGDGNTDNDGGTREESYVSHRKVQRYLEDYAEEFGLKQCIRFGCTVEQLTVLNHDDDDDDNDVEAENHDNKSNHKNNNNNNVEWPRISLQWKQVNENNTILTQQQTFDTVCICNGHYSLPSIPALRGLSSFRGRILHAIQYDQPDEFTNQTVLCVGARASGMDIAREIASVARVVYLSDSTCRIRKEFGKVVCMPRTSWVDEEGGVHFSSGEDEEEEEVVYGIDVILFCSGYDYDFPFINEDSNLDLQFVLGERRVMPLYEQLWHARYPSLSFIGLPHSVVPFPLFEIQANAVRIASELHYSGQSGILPSLAERLEAAERDASSGGPESPGRVQDTHYLGSHQWEYCRKLAKLGRFYDQSLENYIATNKEMYDCSGRERKAMVPGGEDTYRQTRFTRDDDRKSYRILYSEMSSTQPV</sequence>
<evidence type="ECO:0000256" key="4">
    <source>
        <dbReference type="ARBA" id="ARBA00023002"/>
    </source>
</evidence>
<proteinExistence type="inferred from homology"/>
<dbReference type="SUPFAM" id="SSF51905">
    <property type="entry name" value="FAD/NAD(P)-binding domain"/>
    <property type="match status" value="1"/>
</dbReference>
<evidence type="ECO:0000313" key="7">
    <source>
        <dbReference type="Proteomes" id="UP001516023"/>
    </source>
</evidence>
<feature type="region of interest" description="Disordered" evidence="5">
    <location>
        <begin position="1"/>
        <end position="20"/>
    </location>
</feature>
<dbReference type="Gene3D" id="3.50.50.60">
    <property type="entry name" value="FAD/NAD(P)-binding domain"/>
    <property type="match status" value="2"/>
</dbReference>
<feature type="compositionally biased region" description="Acidic residues" evidence="5">
    <location>
        <begin position="257"/>
        <end position="266"/>
    </location>
</feature>
<dbReference type="InterPro" id="IPR050346">
    <property type="entry name" value="FMO-like"/>
</dbReference>
<dbReference type="Pfam" id="PF00743">
    <property type="entry name" value="FMO-like"/>
    <property type="match status" value="2"/>
</dbReference>
<keyword evidence="2" id="KW-0285">Flavoprotein</keyword>
<gene>
    <name evidence="6" type="ORF">HJC23_011153</name>
</gene>
<dbReference type="EMBL" id="JABMIG020000386">
    <property type="protein sequence ID" value="KAL3779517.1"/>
    <property type="molecule type" value="Genomic_DNA"/>
</dbReference>
<dbReference type="PANTHER" id="PTHR23023">
    <property type="entry name" value="DIMETHYLANILINE MONOOXYGENASE"/>
    <property type="match status" value="1"/>
</dbReference>
<organism evidence="6 7">
    <name type="scientific">Cyclotella cryptica</name>
    <dbReference type="NCBI Taxonomy" id="29204"/>
    <lineage>
        <taxon>Eukaryota</taxon>
        <taxon>Sar</taxon>
        <taxon>Stramenopiles</taxon>
        <taxon>Ochrophyta</taxon>
        <taxon>Bacillariophyta</taxon>
        <taxon>Coscinodiscophyceae</taxon>
        <taxon>Thalassiosirophycidae</taxon>
        <taxon>Stephanodiscales</taxon>
        <taxon>Stephanodiscaceae</taxon>
        <taxon>Cyclotella</taxon>
    </lineage>
</organism>
<evidence type="ECO:0000256" key="2">
    <source>
        <dbReference type="ARBA" id="ARBA00022630"/>
    </source>
</evidence>
<feature type="region of interest" description="Disordered" evidence="5">
    <location>
        <begin position="255"/>
        <end position="284"/>
    </location>
</feature>
<dbReference type="AlphaFoldDB" id="A0ABD3NUV7"/>
<dbReference type="GO" id="GO:0016491">
    <property type="term" value="F:oxidoreductase activity"/>
    <property type="evidence" value="ECO:0007669"/>
    <property type="project" value="UniProtKB-KW"/>
</dbReference>
<keyword evidence="7" id="KW-1185">Reference proteome</keyword>
<evidence type="ECO:0008006" key="8">
    <source>
        <dbReference type="Google" id="ProtNLM"/>
    </source>
</evidence>
<protein>
    <recommendedName>
        <fullName evidence="8">Flavin-containing monooxygenase</fullName>
    </recommendedName>
</protein>
<evidence type="ECO:0000313" key="6">
    <source>
        <dbReference type="EMBL" id="KAL3779517.1"/>
    </source>
</evidence>
<keyword evidence="3" id="KW-0274">FAD</keyword>
<dbReference type="InterPro" id="IPR020946">
    <property type="entry name" value="Flavin_mOase-like"/>
</dbReference>
<evidence type="ECO:0000256" key="5">
    <source>
        <dbReference type="SAM" id="MobiDB-lite"/>
    </source>
</evidence>
<dbReference type="Proteomes" id="UP001516023">
    <property type="component" value="Unassembled WGS sequence"/>
</dbReference>